<proteinExistence type="inferred from homology"/>
<dbReference type="AlphaFoldDB" id="A0A540V086"/>
<dbReference type="InterPro" id="IPR036264">
    <property type="entry name" value="Bact_exopeptidase_dim_dom"/>
</dbReference>
<keyword evidence="4" id="KW-0479">Metal-binding</keyword>
<dbReference type="InterPro" id="IPR001261">
    <property type="entry name" value="ArgE/DapE_CS"/>
</dbReference>
<keyword evidence="11" id="KW-1185">Reference proteome</keyword>
<dbReference type="Proteomes" id="UP000315753">
    <property type="component" value="Unassembled WGS sequence"/>
</dbReference>
<keyword evidence="5" id="KW-0378">Hydrolase</keyword>
<dbReference type="CDD" id="cd03888">
    <property type="entry name" value="M20_PepV"/>
    <property type="match status" value="1"/>
</dbReference>
<sequence length="462" mass="51246">MDFLTLAEAQKEALIQDLRQLIQIESVLDEEHQSDEAPFGEGPKRALLWLLSKAEQDGFKVKNVDHYAGHIEMGEGEEILGILCHVDVVPAGNDWTYPPFQGVLKDGKLYGRGSIDDKGPTMAAYYAMKMVKESGIPLSKKVRMIIGTDEESGFRCVEHYFQKEAMPDIGFAPDADFPLINAEKGIALLQFSQTDPLSSEEQLISFQAGNRHNMVPDFAKAVVKNVSEDLEVQFNKWFKEYDREATFTCEGERVIITVSGKSAHAMEPEKGKNAAVVLAQFLSHHLTTDASKAFVTFIADVFGDVYGNALGLDYADEVSGPTTLNAGVVSFDSQNGGNILVSMRYSVTYPYEEKMKKASEHLLKYPFSLHVLSNSMPHYIPEEDEFIQTLLRVYRRYTGDDRKPLSTGGGTYARVLKKGVAFGSLFPGEPDVAHQKDEYVVIDNLVKAAAIYAESIVELAAK</sequence>
<evidence type="ECO:0000256" key="4">
    <source>
        <dbReference type="ARBA" id="ARBA00022723"/>
    </source>
</evidence>
<keyword evidence="7" id="KW-0224">Dipeptidase</keyword>
<evidence type="ECO:0000256" key="1">
    <source>
        <dbReference type="ARBA" id="ARBA00001947"/>
    </source>
</evidence>
<feature type="domain" description="Peptidase M20 dimerisation" evidence="9">
    <location>
        <begin position="255"/>
        <end position="330"/>
    </location>
</feature>
<dbReference type="InterPro" id="IPR002933">
    <property type="entry name" value="Peptidase_M20"/>
</dbReference>
<evidence type="ECO:0000256" key="6">
    <source>
        <dbReference type="ARBA" id="ARBA00022833"/>
    </source>
</evidence>
<dbReference type="SUPFAM" id="SSF53187">
    <property type="entry name" value="Zn-dependent exopeptidases"/>
    <property type="match status" value="1"/>
</dbReference>
<dbReference type="GO" id="GO:0008270">
    <property type="term" value="F:zinc ion binding"/>
    <property type="evidence" value="ECO:0007669"/>
    <property type="project" value="InterPro"/>
</dbReference>
<dbReference type="RefSeq" id="WP_141602819.1">
    <property type="nucleotide sequence ID" value="NZ_JARMSC010000033.1"/>
</dbReference>
<evidence type="ECO:0000256" key="2">
    <source>
        <dbReference type="ARBA" id="ARBA00006247"/>
    </source>
</evidence>
<gene>
    <name evidence="10" type="primary">pepV</name>
    <name evidence="10" type="ORF">FKZ59_11050</name>
</gene>
<dbReference type="GO" id="GO:0016805">
    <property type="term" value="F:dipeptidase activity"/>
    <property type="evidence" value="ECO:0007669"/>
    <property type="project" value="UniProtKB-KW"/>
</dbReference>
<dbReference type="GO" id="GO:0006508">
    <property type="term" value="P:proteolysis"/>
    <property type="evidence" value="ECO:0007669"/>
    <property type="project" value="UniProtKB-KW"/>
</dbReference>
<dbReference type="GO" id="GO:0006526">
    <property type="term" value="P:L-arginine biosynthetic process"/>
    <property type="evidence" value="ECO:0007669"/>
    <property type="project" value="TreeGrafter"/>
</dbReference>
<dbReference type="GO" id="GO:0008237">
    <property type="term" value="F:metallopeptidase activity"/>
    <property type="evidence" value="ECO:0007669"/>
    <property type="project" value="UniProtKB-KW"/>
</dbReference>
<dbReference type="OrthoDB" id="9761532at2"/>
<comment type="cofactor">
    <cofactor evidence="1">
        <name>Zn(2+)</name>
        <dbReference type="ChEBI" id="CHEBI:29105"/>
    </cofactor>
</comment>
<evidence type="ECO:0000256" key="5">
    <source>
        <dbReference type="ARBA" id="ARBA00022801"/>
    </source>
</evidence>
<dbReference type="PROSITE" id="PS00759">
    <property type="entry name" value="ARGE_DAPE_CPG2_2"/>
    <property type="match status" value="1"/>
</dbReference>
<accession>A0A540V086</accession>
<evidence type="ECO:0000256" key="3">
    <source>
        <dbReference type="ARBA" id="ARBA00022670"/>
    </source>
</evidence>
<dbReference type="Pfam" id="PF01546">
    <property type="entry name" value="Peptidase_M20"/>
    <property type="match status" value="1"/>
</dbReference>
<dbReference type="InterPro" id="IPR010964">
    <property type="entry name" value="M20A_pepV-rel"/>
</dbReference>
<dbReference type="GO" id="GO:0008777">
    <property type="term" value="F:acetylornithine deacetylase activity"/>
    <property type="evidence" value="ECO:0007669"/>
    <property type="project" value="TreeGrafter"/>
</dbReference>
<dbReference type="InterPro" id="IPR050072">
    <property type="entry name" value="Peptidase_M20A"/>
</dbReference>
<dbReference type="PANTHER" id="PTHR43808:SF31">
    <property type="entry name" value="N-ACETYL-L-CITRULLINE DEACETYLASE"/>
    <property type="match status" value="1"/>
</dbReference>
<name>A0A540V086_9BACL</name>
<dbReference type="Gene3D" id="3.40.630.10">
    <property type="entry name" value="Zn peptidases"/>
    <property type="match status" value="1"/>
</dbReference>
<protein>
    <submittedName>
        <fullName evidence="10">Dipeptidase PepV</fullName>
    </submittedName>
</protein>
<evidence type="ECO:0000256" key="8">
    <source>
        <dbReference type="ARBA" id="ARBA00023049"/>
    </source>
</evidence>
<keyword evidence="6" id="KW-0862">Zinc</keyword>
<evidence type="ECO:0000313" key="11">
    <source>
        <dbReference type="Proteomes" id="UP000315753"/>
    </source>
</evidence>
<reference evidence="10 11" key="1">
    <citation type="submission" date="2019-06" db="EMBL/GenBank/DDBJ databases">
        <title>Genome sequence of Ureibacillus terrenus.</title>
        <authorList>
            <person name="Maclea K.S."/>
            <person name="Simoes M."/>
        </authorList>
    </citation>
    <scope>NUCLEOTIDE SEQUENCE [LARGE SCALE GENOMIC DNA]</scope>
    <source>
        <strain evidence="10 11">ATCC BAA-384</strain>
    </source>
</reference>
<dbReference type="InterPro" id="IPR011650">
    <property type="entry name" value="Peptidase_M20_dimer"/>
</dbReference>
<dbReference type="SUPFAM" id="SSF55031">
    <property type="entry name" value="Bacterial exopeptidase dimerisation domain"/>
    <property type="match status" value="1"/>
</dbReference>
<dbReference type="Gene3D" id="3.30.70.360">
    <property type="match status" value="2"/>
</dbReference>
<dbReference type="NCBIfam" id="NF005591">
    <property type="entry name" value="PRK07318.1"/>
    <property type="match status" value="1"/>
</dbReference>
<evidence type="ECO:0000313" key="10">
    <source>
        <dbReference type="EMBL" id="TQE90180.1"/>
    </source>
</evidence>
<comment type="caution">
    <text evidence="10">The sequence shown here is derived from an EMBL/GenBank/DDBJ whole genome shotgun (WGS) entry which is preliminary data.</text>
</comment>
<organism evidence="10 11">
    <name type="scientific">Ureibacillus terrenus</name>
    <dbReference type="NCBI Taxonomy" id="118246"/>
    <lineage>
        <taxon>Bacteria</taxon>
        <taxon>Bacillati</taxon>
        <taxon>Bacillota</taxon>
        <taxon>Bacilli</taxon>
        <taxon>Bacillales</taxon>
        <taxon>Caryophanaceae</taxon>
        <taxon>Ureibacillus</taxon>
    </lineage>
</organism>
<dbReference type="NCBIfam" id="TIGR01887">
    <property type="entry name" value="dipeptidaselike"/>
    <property type="match status" value="1"/>
</dbReference>
<evidence type="ECO:0000256" key="7">
    <source>
        <dbReference type="ARBA" id="ARBA00022997"/>
    </source>
</evidence>
<keyword evidence="3" id="KW-0645">Protease</keyword>
<comment type="similarity">
    <text evidence="2">Belongs to the peptidase M20A family.</text>
</comment>
<evidence type="ECO:0000259" key="9">
    <source>
        <dbReference type="Pfam" id="PF07687"/>
    </source>
</evidence>
<dbReference type="PANTHER" id="PTHR43808">
    <property type="entry name" value="ACETYLORNITHINE DEACETYLASE"/>
    <property type="match status" value="1"/>
</dbReference>
<dbReference type="Pfam" id="PF07687">
    <property type="entry name" value="M20_dimer"/>
    <property type="match status" value="1"/>
</dbReference>
<keyword evidence="8" id="KW-0482">Metalloprotease</keyword>
<dbReference type="EMBL" id="VIGD01000014">
    <property type="protein sequence ID" value="TQE90180.1"/>
    <property type="molecule type" value="Genomic_DNA"/>
</dbReference>